<dbReference type="Proteomes" id="UP000249341">
    <property type="component" value="Unassembled WGS sequence"/>
</dbReference>
<comment type="caution">
    <text evidence="1">The sequence shown here is derived from an EMBL/GenBank/DDBJ whole genome shotgun (WGS) entry which is preliminary data.</text>
</comment>
<keyword evidence="2" id="KW-1185">Reference proteome</keyword>
<gene>
    <name evidence="1" type="ORF">B0I29_10115</name>
</gene>
<evidence type="ECO:0000313" key="2">
    <source>
        <dbReference type="Proteomes" id="UP000249341"/>
    </source>
</evidence>
<dbReference type="EMBL" id="QLMJ01000001">
    <property type="protein sequence ID" value="RAK42885.1"/>
    <property type="molecule type" value="Genomic_DNA"/>
</dbReference>
<sequence length="218" mass="22543">MIGSATIDEADLASPAIEVYGGDLLFDGGQAGAVMDAYRELVADAPDELTASLALLRLPALSTVPQPLRGRFGVRVRVAYAGSAAQGQWLIAGLRATAPALLDTVGLMGRTALQADPVPVYERSVELTSFPMLAADTLLAVAGPDATPPVPMVEIRQLGGAFVAQPRTPNGAGHRATRFQLLARIPGEPGTKASAEPLLEAALQALAPWAAENTQVSV</sequence>
<proteinExistence type="predicted"/>
<accession>A0A327ZKT1</accession>
<dbReference type="RefSeq" id="WP_111646720.1">
    <property type="nucleotide sequence ID" value="NZ_JACHWI010000001.1"/>
</dbReference>
<organism evidence="1 2">
    <name type="scientific">Actinoplanes lutulentus</name>
    <dbReference type="NCBI Taxonomy" id="1287878"/>
    <lineage>
        <taxon>Bacteria</taxon>
        <taxon>Bacillati</taxon>
        <taxon>Actinomycetota</taxon>
        <taxon>Actinomycetes</taxon>
        <taxon>Micromonosporales</taxon>
        <taxon>Micromonosporaceae</taxon>
        <taxon>Actinoplanes</taxon>
    </lineage>
</organism>
<protein>
    <submittedName>
        <fullName evidence="1">Uncharacterized protein</fullName>
    </submittedName>
</protein>
<dbReference type="Gene3D" id="3.40.462.20">
    <property type="match status" value="1"/>
</dbReference>
<dbReference type="OrthoDB" id="9775082at2"/>
<name>A0A327ZKT1_9ACTN</name>
<evidence type="ECO:0000313" key="1">
    <source>
        <dbReference type="EMBL" id="RAK42885.1"/>
    </source>
</evidence>
<dbReference type="AlphaFoldDB" id="A0A327ZKT1"/>
<reference evidence="1 2" key="1">
    <citation type="submission" date="2018-06" db="EMBL/GenBank/DDBJ databases">
        <title>Genomic Encyclopedia of Type Strains, Phase III (KMG-III): the genomes of soil and plant-associated and newly described type strains.</title>
        <authorList>
            <person name="Whitman W."/>
        </authorList>
    </citation>
    <scope>NUCLEOTIDE SEQUENCE [LARGE SCALE GENOMIC DNA]</scope>
    <source>
        <strain evidence="1 2">CGMCC 4.7090</strain>
    </source>
</reference>